<feature type="domain" description="GPI inositol-deacylase winged helix" evidence="2">
    <location>
        <begin position="470"/>
        <end position="542"/>
    </location>
</feature>
<accession>A0A3N4LTE7</accession>
<dbReference type="AlphaFoldDB" id="A0A3N4LTE7"/>
<keyword evidence="1" id="KW-0677">Repeat</keyword>
<dbReference type="EMBL" id="ML121535">
    <property type="protein sequence ID" value="RPB26204.1"/>
    <property type="molecule type" value="Genomic_DNA"/>
</dbReference>
<dbReference type="Proteomes" id="UP000267821">
    <property type="component" value="Unassembled WGS sequence"/>
</dbReference>
<dbReference type="InterPro" id="IPR056884">
    <property type="entry name" value="NPHP3-like_N"/>
</dbReference>
<dbReference type="OrthoDB" id="1577640at2759"/>
<reference evidence="4 5" key="1">
    <citation type="journal article" date="2018" name="Nat. Ecol. Evol.">
        <title>Pezizomycetes genomes reveal the molecular basis of ectomycorrhizal truffle lifestyle.</title>
        <authorList>
            <person name="Murat C."/>
            <person name="Payen T."/>
            <person name="Noel B."/>
            <person name="Kuo A."/>
            <person name="Morin E."/>
            <person name="Chen J."/>
            <person name="Kohler A."/>
            <person name="Krizsan K."/>
            <person name="Balestrini R."/>
            <person name="Da Silva C."/>
            <person name="Montanini B."/>
            <person name="Hainaut M."/>
            <person name="Levati E."/>
            <person name="Barry K.W."/>
            <person name="Belfiori B."/>
            <person name="Cichocki N."/>
            <person name="Clum A."/>
            <person name="Dockter R.B."/>
            <person name="Fauchery L."/>
            <person name="Guy J."/>
            <person name="Iotti M."/>
            <person name="Le Tacon F."/>
            <person name="Lindquist E.A."/>
            <person name="Lipzen A."/>
            <person name="Malagnac F."/>
            <person name="Mello A."/>
            <person name="Molinier V."/>
            <person name="Miyauchi S."/>
            <person name="Poulain J."/>
            <person name="Riccioni C."/>
            <person name="Rubini A."/>
            <person name="Sitrit Y."/>
            <person name="Splivallo R."/>
            <person name="Traeger S."/>
            <person name="Wang M."/>
            <person name="Zifcakova L."/>
            <person name="Wipf D."/>
            <person name="Zambonelli A."/>
            <person name="Paolocci F."/>
            <person name="Nowrousian M."/>
            <person name="Ottonello S."/>
            <person name="Baldrian P."/>
            <person name="Spatafora J.W."/>
            <person name="Henrissat B."/>
            <person name="Nagy L.G."/>
            <person name="Aury J.M."/>
            <person name="Wincker P."/>
            <person name="Grigoriev I.V."/>
            <person name="Bonfante P."/>
            <person name="Martin F.M."/>
        </authorList>
    </citation>
    <scope>NUCLEOTIDE SEQUENCE [LARGE SCALE GENOMIC DNA]</scope>
    <source>
        <strain evidence="4 5">ATCC MYA-4762</strain>
    </source>
</reference>
<name>A0A3N4LTE7_9PEZI</name>
<dbReference type="InterPro" id="IPR054471">
    <property type="entry name" value="GPIID_WHD"/>
</dbReference>
<feature type="domain" description="Nephrocystin 3-like N-terminal" evidence="3">
    <location>
        <begin position="195"/>
        <end position="354"/>
    </location>
</feature>
<dbReference type="InterPro" id="IPR027417">
    <property type="entry name" value="P-loop_NTPase"/>
</dbReference>
<organism evidence="4 5">
    <name type="scientific">Terfezia boudieri ATCC MYA-4762</name>
    <dbReference type="NCBI Taxonomy" id="1051890"/>
    <lineage>
        <taxon>Eukaryota</taxon>
        <taxon>Fungi</taxon>
        <taxon>Dikarya</taxon>
        <taxon>Ascomycota</taxon>
        <taxon>Pezizomycotina</taxon>
        <taxon>Pezizomycetes</taxon>
        <taxon>Pezizales</taxon>
        <taxon>Pezizaceae</taxon>
        <taxon>Terfezia</taxon>
    </lineage>
</organism>
<dbReference type="STRING" id="1051890.A0A3N4LTE7"/>
<dbReference type="Gene3D" id="3.40.50.300">
    <property type="entry name" value="P-loop containing nucleotide triphosphate hydrolases"/>
    <property type="match status" value="1"/>
</dbReference>
<dbReference type="PANTHER" id="PTHR10039:SF15">
    <property type="entry name" value="NACHT DOMAIN-CONTAINING PROTEIN"/>
    <property type="match status" value="1"/>
</dbReference>
<proteinExistence type="predicted"/>
<protein>
    <recommendedName>
        <fullName evidence="6">AAA+ ATPase domain-containing protein</fullName>
    </recommendedName>
</protein>
<dbReference type="InParanoid" id="A0A3N4LTE7"/>
<evidence type="ECO:0000259" key="2">
    <source>
        <dbReference type="Pfam" id="PF22939"/>
    </source>
</evidence>
<dbReference type="Pfam" id="PF24883">
    <property type="entry name" value="NPHP3_N"/>
    <property type="match status" value="1"/>
</dbReference>
<feature type="non-terminal residue" evidence="4">
    <location>
        <position position="542"/>
    </location>
</feature>
<evidence type="ECO:0000259" key="3">
    <source>
        <dbReference type="Pfam" id="PF24883"/>
    </source>
</evidence>
<evidence type="ECO:0000256" key="1">
    <source>
        <dbReference type="ARBA" id="ARBA00022737"/>
    </source>
</evidence>
<evidence type="ECO:0000313" key="5">
    <source>
        <dbReference type="Proteomes" id="UP000267821"/>
    </source>
</evidence>
<keyword evidence="5" id="KW-1185">Reference proteome</keyword>
<gene>
    <name evidence="4" type="ORF">L211DRAFT_804942</name>
</gene>
<evidence type="ECO:0000313" key="4">
    <source>
        <dbReference type="EMBL" id="RPB26204.1"/>
    </source>
</evidence>
<dbReference type="PANTHER" id="PTHR10039">
    <property type="entry name" value="AMELOGENIN"/>
    <property type="match status" value="1"/>
</dbReference>
<evidence type="ECO:0008006" key="6">
    <source>
        <dbReference type="Google" id="ProtNLM"/>
    </source>
</evidence>
<sequence length="542" mass="61196">MADPLSAAGSIAGILSLAGPILAEGYAYIASVRDSPNALKQLLSETSRLQAVLGQIDELVRESATNTSAMTASDLLKSVHSSIKRCERIPGQSAKNIGRAIVWPFKEREVKENLDRFQRLINTFELALSIESRHMKLMLLSSHLLRNLNKRTSVILDEQQEERVRKLLEMLSPLEPPKRHKDLQTKRSMKSVLGLLEHERFRMWQDSSMHTENTSNRILQCYGIPGAGKTMASSMVIDHLVSHYGEHRVAYIYCDYRDKTNQNLLNIMGSILKQHLAITVEIPDAVVQLLESQQNISGKADVSQMLKFVIPQLAVSGHFLCIDALDELEPGTRFELLKALQTEFGNSRIFLTGRHHIASDVSRILQISSVDSIQITPNPIDIRAYLSYEMELDWERNPDDMNEQLKEKILDGIVSKAQGMFLLPALHISMVLEQPTIAKRRKALASLPSELDDAYTRMVDRIRNSSSLSDLGMRVLMWLHLARRPLKVGEIQHALAIERGDIALDWDTIPAPKRLLDCCLGLVLVDEETSTIRLVHYTLEEY</sequence>
<dbReference type="Pfam" id="PF22939">
    <property type="entry name" value="WHD_GPIID"/>
    <property type="match status" value="1"/>
</dbReference>
<dbReference type="SUPFAM" id="SSF52540">
    <property type="entry name" value="P-loop containing nucleoside triphosphate hydrolases"/>
    <property type="match status" value="1"/>
</dbReference>